<feature type="chain" id="PRO_5043463669" description="DUF4005 domain-containing protein" evidence="5">
    <location>
        <begin position="22"/>
        <end position="387"/>
    </location>
</feature>
<protein>
    <recommendedName>
        <fullName evidence="6">DUF4005 domain-containing protein</fullName>
    </recommendedName>
</protein>
<reference evidence="7" key="1">
    <citation type="submission" date="2024-03" db="EMBL/GenBank/DDBJ databases">
        <title>WGS assembly of Saponaria officinalis var. Norfolk2.</title>
        <authorList>
            <person name="Jenkins J."/>
            <person name="Shu S."/>
            <person name="Grimwood J."/>
            <person name="Barry K."/>
            <person name="Goodstein D."/>
            <person name="Schmutz J."/>
            <person name="Leebens-Mack J."/>
            <person name="Osbourn A."/>
        </authorList>
    </citation>
    <scope>NUCLEOTIDE SEQUENCE [LARGE SCALE GENOMIC DNA]</scope>
    <source>
        <strain evidence="7">JIC</strain>
    </source>
</reference>
<sequence>MSKKRSWFCFIKLLFFQDTQTHEQESLKCKRRRWLFGRLKKAPKSLPLAEQGVQTEISETLEAKMGDSEAPKSVVECTNLETDGANIFSFNALHTCHLQHRAAVKIQTVYRGHLARKALRALKGFVSLQAIIRGRAVRRQAVSTLRCLQSVVSIQSEICARRRQLSKGMSKSDSIAQDFRTEKPKILLTRERRSDCRLPTKDEEIDIVSRKKEAILRRQRIKAYSFNHRESTDSEEGQSESSRLKFWLKQYIDNQPHPKDVKNNGNQPIFGPRRSLQNQRKQSSYIEHELHPSSPTNLPTYMAATKSAKAKTRSLSSPRLRPMRFDAYSDGDSPYKRKLSPMSSVNSEVTGSSFSKVSNKSFYSSSQQKSPTLKGVPCAVVLLDQVE</sequence>
<dbReference type="GO" id="GO:0005516">
    <property type="term" value="F:calmodulin binding"/>
    <property type="evidence" value="ECO:0007669"/>
    <property type="project" value="UniProtKB-KW"/>
</dbReference>
<dbReference type="PANTHER" id="PTHR32295:SF41">
    <property type="entry name" value="PROTEIN IQ-DOMAIN 11"/>
    <property type="match status" value="1"/>
</dbReference>
<feature type="domain" description="DUF4005" evidence="6">
    <location>
        <begin position="290"/>
        <end position="358"/>
    </location>
</feature>
<evidence type="ECO:0000256" key="3">
    <source>
        <dbReference type="ARBA" id="ARBA00024378"/>
    </source>
</evidence>
<gene>
    <name evidence="7" type="ORF">RND81_10G077100</name>
</gene>
<evidence type="ECO:0000256" key="5">
    <source>
        <dbReference type="SAM" id="SignalP"/>
    </source>
</evidence>
<dbReference type="PANTHER" id="PTHR32295">
    <property type="entry name" value="IQ-DOMAIN 5-RELATED"/>
    <property type="match status" value="1"/>
</dbReference>
<dbReference type="Pfam" id="PF00612">
    <property type="entry name" value="IQ"/>
    <property type="match status" value="1"/>
</dbReference>
<dbReference type="InterPro" id="IPR000048">
    <property type="entry name" value="IQ_motif_EF-hand-BS"/>
</dbReference>
<feature type="compositionally biased region" description="Low complexity" evidence="4">
    <location>
        <begin position="352"/>
        <end position="370"/>
    </location>
</feature>
<feature type="signal peptide" evidence="5">
    <location>
        <begin position="1"/>
        <end position="21"/>
    </location>
</feature>
<dbReference type="Pfam" id="PF13178">
    <property type="entry name" value="DUF4005"/>
    <property type="match status" value="1"/>
</dbReference>
<comment type="subunit">
    <text evidence="3">Binds to multiple calmodulin (CaM) in the presence of Ca(2+) and CaM-like proteins.</text>
</comment>
<dbReference type="CDD" id="cd23767">
    <property type="entry name" value="IQCD"/>
    <property type="match status" value="1"/>
</dbReference>
<evidence type="ECO:0000259" key="6">
    <source>
        <dbReference type="Pfam" id="PF13178"/>
    </source>
</evidence>
<dbReference type="InterPro" id="IPR025064">
    <property type="entry name" value="DUF4005"/>
</dbReference>
<name>A0AAW1HZC7_SAPOF</name>
<organism evidence="7 8">
    <name type="scientific">Saponaria officinalis</name>
    <name type="common">Common soapwort</name>
    <name type="synonym">Lychnis saponaria</name>
    <dbReference type="NCBI Taxonomy" id="3572"/>
    <lineage>
        <taxon>Eukaryota</taxon>
        <taxon>Viridiplantae</taxon>
        <taxon>Streptophyta</taxon>
        <taxon>Embryophyta</taxon>
        <taxon>Tracheophyta</taxon>
        <taxon>Spermatophyta</taxon>
        <taxon>Magnoliopsida</taxon>
        <taxon>eudicotyledons</taxon>
        <taxon>Gunneridae</taxon>
        <taxon>Pentapetalae</taxon>
        <taxon>Caryophyllales</taxon>
        <taxon>Caryophyllaceae</taxon>
        <taxon>Caryophylleae</taxon>
        <taxon>Saponaria</taxon>
    </lineage>
</organism>
<accession>A0AAW1HZC7</accession>
<keyword evidence="1" id="KW-0112">Calmodulin-binding</keyword>
<dbReference type="Gene3D" id="1.20.5.190">
    <property type="match status" value="1"/>
</dbReference>
<dbReference type="AlphaFoldDB" id="A0AAW1HZC7"/>
<feature type="region of interest" description="Disordered" evidence="4">
    <location>
        <begin position="255"/>
        <end position="372"/>
    </location>
</feature>
<evidence type="ECO:0000313" key="7">
    <source>
        <dbReference type="EMBL" id="KAK9682487.1"/>
    </source>
</evidence>
<comment type="similarity">
    <text evidence="2">Belongs to the IQD family.</text>
</comment>
<dbReference type="EMBL" id="JBDFQZ010000010">
    <property type="protein sequence ID" value="KAK9682487.1"/>
    <property type="molecule type" value="Genomic_DNA"/>
</dbReference>
<evidence type="ECO:0000256" key="2">
    <source>
        <dbReference type="ARBA" id="ARBA00024341"/>
    </source>
</evidence>
<proteinExistence type="inferred from homology"/>
<comment type="caution">
    <text evidence="7">The sequence shown here is derived from an EMBL/GenBank/DDBJ whole genome shotgun (WGS) entry which is preliminary data.</text>
</comment>
<feature type="compositionally biased region" description="Polar residues" evidence="4">
    <location>
        <begin position="275"/>
        <end position="285"/>
    </location>
</feature>
<keyword evidence="8" id="KW-1185">Reference proteome</keyword>
<dbReference type="PROSITE" id="PS50096">
    <property type="entry name" value="IQ"/>
    <property type="match status" value="2"/>
</dbReference>
<dbReference type="Proteomes" id="UP001443914">
    <property type="component" value="Unassembled WGS sequence"/>
</dbReference>
<keyword evidence="5" id="KW-0732">Signal</keyword>
<evidence type="ECO:0000256" key="1">
    <source>
        <dbReference type="ARBA" id="ARBA00022860"/>
    </source>
</evidence>
<evidence type="ECO:0000313" key="8">
    <source>
        <dbReference type="Proteomes" id="UP001443914"/>
    </source>
</evidence>
<feature type="compositionally biased region" description="Polar residues" evidence="4">
    <location>
        <begin position="341"/>
        <end position="351"/>
    </location>
</feature>
<evidence type="ECO:0000256" key="4">
    <source>
        <dbReference type="SAM" id="MobiDB-lite"/>
    </source>
</evidence>
<feature type="compositionally biased region" description="Low complexity" evidence="4">
    <location>
        <begin position="303"/>
        <end position="320"/>
    </location>
</feature>
<dbReference type="SMART" id="SM00015">
    <property type="entry name" value="IQ"/>
    <property type="match status" value="1"/>
</dbReference>